<feature type="compositionally biased region" description="Basic residues" evidence="5">
    <location>
        <begin position="184"/>
        <end position="194"/>
    </location>
</feature>
<feature type="domain" description="Myb-like" evidence="6">
    <location>
        <begin position="89"/>
        <end position="139"/>
    </location>
</feature>
<dbReference type="GO" id="GO:0019185">
    <property type="term" value="C:snRNA-activating protein complex"/>
    <property type="evidence" value="ECO:0007669"/>
    <property type="project" value="TreeGrafter"/>
</dbReference>
<dbReference type="PANTHER" id="PTHR46621:SF1">
    <property type="entry name" value="SNRNA-ACTIVATING PROTEIN COMPLEX SUBUNIT 4"/>
    <property type="match status" value="1"/>
</dbReference>
<dbReference type="GO" id="GO:0042795">
    <property type="term" value="P:snRNA transcription by RNA polymerase II"/>
    <property type="evidence" value="ECO:0007669"/>
    <property type="project" value="TreeGrafter"/>
</dbReference>
<dbReference type="Pfam" id="PF13921">
    <property type="entry name" value="Myb_DNA-bind_6"/>
    <property type="match status" value="1"/>
</dbReference>
<keyword evidence="2" id="KW-0238">DNA-binding</keyword>
<dbReference type="SMART" id="SM00717">
    <property type="entry name" value="SANT"/>
    <property type="match status" value="3"/>
</dbReference>
<dbReference type="CDD" id="cd00167">
    <property type="entry name" value="SANT"/>
    <property type="match status" value="3"/>
</dbReference>
<dbReference type="SUPFAM" id="SSF46689">
    <property type="entry name" value="Homeodomain-like"/>
    <property type="match status" value="2"/>
</dbReference>
<dbReference type="InterPro" id="IPR051575">
    <property type="entry name" value="Myb-like_DNA-bd"/>
</dbReference>
<sequence>MKHYFQEQAISYHRSFGRLTLMADKIQHRSSGKECKARRPWTSQEDQLLADAVAQETPPHGHVNWHRVSDRLPGRNNKQCRKRWHYSIAHTVRKGTWTPDEDARLRVAVDVHGTRWSKIAEVVGSRNGDQCWKRWYDCVNPDIDKSPWTLEEDVQLLAAVAELGRNWTEIVRLHFPNRTSLSAKNRHSALRRRSQPSSAVHTPSAASPASVFSYSAPATAIDMISSEEAWTGPSYMQSYLENHGLCPSNPKMPVHFQHPALDFNAETLGWNVSQQPLNSTAMEYDNFNITESLLPMDMSWVQQADLMPADSDLFPGWH</sequence>
<evidence type="ECO:0000256" key="5">
    <source>
        <dbReference type="SAM" id="MobiDB-lite"/>
    </source>
</evidence>
<keyword evidence="9" id="KW-1185">Reference proteome</keyword>
<evidence type="ECO:0000256" key="4">
    <source>
        <dbReference type="ARBA" id="ARBA00023242"/>
    </source>
</evidence>
<dbReference type="InterPro" id="IPR001005">
    <property type="entry name" value="SANT/Myb"/>
</dbReference>
<feature type="compositionally biased region" description="Polar residues" evidence="5">
    <location>
        <begin position="195"/>
        <end position="205"/>
    </location>
</feature>
<evidence type="ECO:0000313" key="9">
    <source>
        <dbReference type="Proteomes" id="UP001303473"/>
    </source>
</evidence>
<dbReference type="PROSITE" id="PS50090">
    <property type="entry name" value="MYB_LIKE"/>
    <property type="match status" value="3"/>
</dbReference>
<reference evidence="9" key="1">
    <citation type="journal article" date="2023" name="Mol. Phylogenet. Evol.">
        <title>Genome-scale phylogeny and comparative genomics of the fungal order Sordariales.</title>
        <authorList>
            <person name="Hensen N."/>
            <person name="Bonometti L."/>
            <person name="Westerberg I."/>
            <person name="Brannstrom I.O."/>
            <person name="Guillou S."/>
            <person name="Cros-Aarteil S."/>
            <person name="Calhoun S."/>
            <person name="Haridas S."/>
            <person name="Kuo A."/>
            <person name="Mondo S."/>
            <person name="Pangilinan J."/>
            <person name="Riley R."/>
            <person name="LaButti K."/>
            <person name="Andreopoulos B."/>
            <person name="Lipzen A."/>
            <person name="Chen C."/>
            <person name="Yan M."/>
            <person name="Daum C."/>
            <person name="Ng V."/>
            <person name="Clum A."/>
            <person name="Steindorff A."/>
            <person name="Ohm R.A."/>
            <person name="Martin F."/>
            <person name="Silar P."/>
            <person name="Natvig D.O."/>
            <person name="Lalanne C."/>
            <person name="Gautier V."/>
            <person name="Ament-Velasquez S.L."/>
            <person name="Kruys A."/>
            <person name="Hutchinson M.I."/>
            <person name="Powell A.J."/>
            <person name="Barry K."/>
            <person name="Miller A.N."/>
            <person name="Grigoriev I.V."/>
            <person name="Debuchy R."/>
            <person name="Gladieux P."/>
            <person name="Hiltunen Thoren M."/>
            <person name="Johannesson H."/>
        </authorList>
    </citation>
    <scope>NUCLEOTIDE SEQUENCE [LARGE SCALE GENOMIC DNA]</scope>
    <source>
        <strain evidence="9">CBS 340.73</strain>
    </source>
</reference>
<evidence type="ECO:0000259" key="7">
    <source>
        <dbReference type="PROSITE" id="PS51294"/>
    </source>
</evidence>
<evidence type="ECO:0000313" key="8">
    <source>
        <dbReference type="EMBL" id="KAK3941966.1"/>
    </source>
</evidence>
<feature type="domain" description="Myb-like" evidence="6">
    <location>
        <begin position="33"/>
        <end position="88"/>
    </location>
</feature>
<comment type="caution">
    <text evidence="8">The sequence shown here is derived from an EMBL/GenBank/DDBJ whole genome shotgun (WGS) entry which is preliminary data.</text>
</comment>
<gene>
    <name evidence="8" type="ORF">QBC46DRAFT_381393</name>
</gene>
<dbReference type="GO" id="GO:0000978">
    <property type="term" value="F:RNA polymerase II cis-regulatory region sequence-specific DNA binding"/>
    <property type="evidence" value="ECO:0007669"/>
    <property type="project" value="TreeGrafter"/>
</dbReference>
<keyword evidence="1" id="KW-0805">Transcription regulation</keyword>
<dbReference type="GO" id="GO:0001006">
    <property type="term" value="F:RNA polymerase III type 3 promoter sequence-specific DNA binding"/>
    <property type="evidence" value="ECO:0007669"/>
    <property type="project" value="TreeGrafter"/>
</dbReference>
<keyword evidence="4" id="KW-0539">Nucleus</keyword>
<dbReference type="InterPro" id="IPR009057">
    <property type="entry name" value="Homeodomain-like_sf"/>
</dbReference>
<dbReference type="Gene3D" id="1.10.10.60">
    <property type="entry name" value="Homeodomain-like"/>
    <property type="match status" value="3"/>
</dbReference>
<dbReference type="EMBL" id="MU853778">
    <property type="protein sequence ID" value="KAK3941966.1"/>
    <property type="molecule type" value="Genomic_DNA"/>
</dbReference>
<feature type="domain" description="Myb-like" evidence="6">
    <location>
        <begin position="140"/>
        <end position="191"/>
    </location>
</feature>
<dbReference type="FunFam" id="1.10.10.60:FF:000016">
    <property type="entry name" value="Transcriptional activator Myb isoform A"/>
    <property type="match status" value="1"/>
</dbReference>
<name>A0AAN6NB46_9PEZI</name>
<evidence type="ECO:0000256" key="1">
    <source>
        <dbReference type="ARBA" id="ARBA00023015"/>
    </source>
</evidence>
<dbReference type="AlphaFoldDB" id="A0AAN6NB46"/>
<dbReference type="Proteomes" id="UP001303473">
    <property type="component" value="Unassembled WGS sequence"/>
</dbReference>
<proteinExistence type="predicted"/>
<dbReference type="PROSITE" id="PS51294">
    <property type="entry name" value="HTH_MYB"/>
    <property type="match status" value="3"/>
</dbReference>
<organism evidence="8 9">
    <name type="scientific">Diplogelasinospora grovesii</name>
    <dbReference type="NCBI Taxonomy" id="303347"/>
    <lineage>
        <taxon>Eukaryota</taxon>
        <taxon>Fungi</taxon>
        <taxon>Dikarya</taxon>
        <taxon>Ascomycota</taxon>
        <taxon>Pezizomycotina</taxon>
        <taxon>Sordariomycetes</taxon>
        <taxon>Sordariomycetidae</taxon>
        <taxon>Sordariales</taxon>
        <taxon>Diplogelasinosporaceae</taxon>
        <taxon>Diplogelasinospora</taxon>
    </lineage>
</organism>
<evidence type="ECO:0000256" key="3">
    <source>
        <dbReference type="ARBA" id="ARBA00023163"/>
    </source>
</evidence>
<feature type="domain" description="HTH myb-type" evidence="7">
    <location>
        <begin position="33"/>
        <end position="85"/>
    </location>
</feature>
<keyword evidence="3" id="KW-0804">Transcription</keyword>
<dbReference type="GO" id="GO:0042796">
    <property type="term" value="P:snRNA transcription by RNA polymerase III"/>
    <property type="evidence" value="ECO:0007669"/>
    <property type="project" value="TreeGrafter"/>
</dbReference>
<accession>A0AAN6NB46</accession>
<protein>
    <submittedName>
        <fullName evidence="8">Uncharacterized protein</fullName>
    </submittedName>
</protein>
<evidence type="ECO:0000259" key="6">
    <source>
        <dbReference type="PROSITE" id="PS50090"/>
    </source>
</evidence>
<feature type="region of interest" description="Disordered" evidence="5">
    <location>
        <begin position="184"/>
        <end position="205"/>
    </location>
</feature>
<dbReference type="PANTHER" id="PTHR46621">
    <property type="entry name" value="SNRNA-ACTIVATING PROTEIN COMPLEX SUBUNIT 4"/>
    <property type="match status" value="1"/>
</dbReference>
<evidence type="ECO:0000256" key="2">
    <source>
        <dbReference type="ARBA" id="ARBA00023125"/>
    </source>
</evidence>
<dbReference type="Pfam" id="PF00249">
    <property type="entry name" value="Myb_DNA-binding"/>
    <property type="match status" value="1"/>
</dbReference>
<feature type="domain" description="HTH myb-type" evidence="7">
    <location>
        <begin position="89"/>
        <end position="143"/>
    </location>
</feature>
<feature type="domain" description="HTH myb-type" evidence="7">
    <location>
        <begin position="145"/>
        <end position="195"/>
    </location>
</feature>
<dbReference type="InterPro" id="IPR017930">
    <property type="entry name" value="Myb_dom"/>
</dbReference>